<proteinExistence type="inferred from homology"/>
<evidence type="ECO:0000256" key="7">
    <source>
        <dbReference type="RuleBase" id="RU004168"/>
    </source>
</evidence>
<dbReference type="PANTHER" id="PTHR47268:SF4">
    <property type="entry name" value="ACYLPHOSPHATASE"/>
    <property type="match status" value="1"/>
</dbReference>
<dbReference type="PROSITE" id="PS00151">
    <property type="entry name" value="ACYLPHOSPHATASE_2"/>
    <property type="match status" value="1"/>
</dbReference>
<dbReference type="EMBL" id="QJUL01000023">
    <property type="protein sequence ID" value="TBU89992.1"/>
    <property type="molecule type" value="Genomic_DNA"/>
</dbReference>
<keyword evidence="11" id="KW-1185">Reference proteome</keyword>
<dbReference type="Proteomes" id="UP000293172">
    <property type="component" value="Unassembled WGS sequence"/>
</dbReference>
<gene>
    <name evidence="10" type="ORF">DNK34_18400</name>
    <name evidence="9" type="ORF">DNK44_15960</name>
</gene>
<dbReference type="PROSITE" id="PS00150">
    <property type="entry name" value="ACYLPHOSPHATASE_1"/>
    <property type="match status" value="1"/>
</dbReference>
<dbReference type="InterPro" id="IPR036046">
    <property type="entry name" value="Acylphosphatase-like_dom_sf"/>
</dbReference>
<evidence type="ECO:0000256" key="6">
    <source>
        <dbReference type="RuleBase" id="RU000553"/>
    </source>
</evidence>
<evidence type="ECO:0000313" key="9">
    <source>
        <dbReference type="EMBL" id="TBU89992.1"/>
    </source>
</evidence>
<evidence type="ECO:0000256" key="2">
    <source>
        <dbReference type="ARBA" id="ARBA00012150"/>
    </source>
</evidence>
<dbReference type="NCBIfam" id="NF011014">
    <property type="entry name" value="PRK14442.1"/>
    <property type="match status" value="1"/>
</dbReference>
<feature type="active site" evidence="5">
    <location>
        <position position="38"/>
    </location>
</feature>
<accession>A0A4Q9QY93</accession>
<dbReference type="PANTHER" id="PTHR47268">
    <property type="entry name" value="ACYLPHOSPHATASE"/>
    <property type="match status" value="1"/>
</dbReference>
<dbReference type="Proteomes" id="UP000291334">
    <property type="component" value="Unassembled WGS sequence"/>
</dbReference>
<dbReference type="PRINTS" id="PR00112">
    <property type="entry name" value="ACYLPHPHTASE"/>
</dbReference>
<dbReference type="EC" id="3.6.1.7" evidence="2 5"/>
<dbReference type="PROSITE" id="PS51160">
    <property type="entry name" value="ACYLPHOSPHATASE_3"/>
    <property type="match status" value="1"/>
</dbReference>
<dbReference type="RefSeq" id="WP_131176584.1">
    <property type="nucleotide sequence ID" value="NZ_QJUL01000023.1"/>
</dbReference>
<name>A0A4Q9QY93_9GAMM</name>
<evidence type="ECO:0000313" key="10">
    <source>
        <dbReference type="EMBL" id="TBV02628.1"/>
    </source>
</evidence>
<protein>
    <recommendedName>
        <fullName evidence="3 5">Acylphosphatase</fullName>
        <ecNumber evidence="2 5">3.6.1.7</ecNumber>
    </recommendedName>
</protein>
<feature type="active site" evidence="5">
    <location>
        <position position="20"/>
    </location>
</feature>
<dbReference type="InterPro" id="IPR017968">
    <property type="entry name" value="Acylphosphatase_CS"/>
</dbReference>
<organism evidence="9 12">
    <name type="scientific">Phytopseudomonas dryadis</name>
    <dbReference type="NCBI Taxonomy" id="2487520"/>
    <lineage>
        <taxon>Bacteria</taxon>
        <taxon>Pseudomonadati</taxon>
        <taxon>Pseudomonadota</taxon>
        <taxon>Gammaproteobacteria</taxon>
        <taxon>Pseudomonadales</taxon>
        <taxon>Pseudomonadaceae</taxon>
        <taxon>Phytopseudomonas</taxon>
    </lineage>
</organism>
<dbReference type="AlphaFoldDB" id="A0A4Q9QY93"/>
<dbReference type="OrthoDB" id="5295388at2"/>
<dbReference type="EMBL" id="QJUM01000023">
    <property type="protein sequence ID" value="TBV02628.1"/>
    <property type="molecule type" value="Genomic_DNA"/>
</dbReference>
<dbReference type="InterPro" id="IPR001792">
    <property type="entry name" value="Acylphosphatase-like_dom"/>
</dbReference>
<comment type="catalytic activity">
    <reaction evidence="4 5 6">
        <text>an acyl phosphate + H2O = a carboxylate + phosphate + H(+)</text>
        <dbReference type="Rhea" id="RHEA:14965"/>
        <dbReference type="ChEBI" id="CHEBI:15377"/>
        <dbReference type="ChEBI" id="CHEBI:15378"/>
        <dbReference type="ChEBI" id="CHEBI:29067"/>
        <dbReference type="ChEBI" id="CHEBI:43474"/>
        <dbReference type="ChEBI" id="CHEBI:59918"/>
        <dbReference type="EC" id="3.6.1.7"/>
    </reaction>
</comment>
<keyword evidence="5 6" id="KW-0378">Hydrolase</keyword>
<reference evidence="11 12" key="1">
    <citation type="submission" date="2018-06" db="EMBL/GenBank/DDBJ databases">
        <title>Three novel Pseudomonas species isolated from symptomatic oak.</title>
        <authorList>
            <person name="Bueno-Gonzalez V."/>
            <person name="Brady C."/>
        </authorList>
    </citation>
    <scope>NUCLEOTIDE SEQUENCE [LARGE SCALE GENOMIC DNA]</scope>
    <source>
        <strain evidence="10 11">P26B</strain>
        <strain evidence="9 12">P6B</strain>
    </source>
</reference>
<evidence type="ECO:0000256" key="3">
    <source>
        <dbReference type="ARBA" id="ARBA00015991"/>
    </source>
</evidence>
<evidence type="ECO:0000259" key="8">
    <source>
        <dbReference type="PROSITE" id="PS51160"/>
    </source>
</evidence>
<dbReference type="InterPro" id="IPR020456">
    <property type="entry name" value="Acylphosphatase"/>
</dbReference>
<dbReference type="Gene3D" id="3.30.70.100">
    <property type="match status" value="1"/>
</dbReference>
<evidence type="ECO:0000256" key="4">
    <source>
        <dbReference type="ARBA" id="ARBA00047645"/>
    </source>
</evidence>
<dbReference type="NCBIfam" id="NF011022">
    <property type="entry name" value="PRK14451.1"/>
    <property type="match status" value="1"/>
</dbReference>
<dbReference type="Pfam" id="PF00708">
    <property type="entry name" value="Acylphosphatase"/>
    <property type="match status" value="1"/>
</dbReference>
<comment type="caution">
    <text evidence="9">The sequence shown here is derived from an EMBL/GenBank/DDBJ whole genome shotgun (WGS) entry which is preliminary data.</text>
</comment>
<evidence type="ECO:0000256" key="5">
    <source>
        <dbReference type="PROSITE-ProRule" id="PRU00520"/>
    </source>
</evidence>
<evidence type="ECO:0000313" key="11">
    <source>
        <dbReference type="Proteomes" id="UP000291334"/>
    </source>
</evidence>
<evidence type="ECO:0000313" key="12">
    <source>
        <dbReference type="Proteomes" id="UP000293172"/>
    </source>
</evidence>
<feature type="domain" description="Acylphosphatase-like" evidence="8">
    <location>
        <begin position="5"/>
        <end position="91"/>
    </location>
</feature>
<evidence type="ECO:0000256" key="1">
    <source>
        <dbReference type="ARBA" id="ARBA00005614"/>
    </source>
</evidence>
<comment type="similarity">
    <text evidence="1 7">Belongs to the acylphosphatase family.</text>
</comment>
<dbReference type="GO" id="GO:0003998">
    <property type="term" value="F:acylphosphatase activity"/>
    <property type="evidence" value="ECO:0007669"/>
    <property type="project" value="UniProtKB-EC"/>
</dbReference>
<sequence>MAHRCVHGYISGRVQGVGFRQSTASMADSLGLSGWVRNVADGRVELLFEGDDSAVQQMATWLETGPRAARVASVELQEHAWQGIAGFVVRP</sequence>
<dbReference type="SUPFAM" id="SSF54975">
    <property type="entry name" value="Acylphosphatase/BLUF domain-like"/>
    <property type="match status" value="1"/>
</dbReference>